<comment type="similarity">
    <text evidence="2">Belongs to the GTP cyclohydrolase II family.</text>
</comment>
<dbReference type="Pfam" id="PF00925">
    <property type="entry name" value="GTP_cyclohydro2"/>
    <property type="match status" value="1"/>
</dbReference>
<dbReference type="STRING" id="1230383.A0A1M8A0D8"/>
<feature type="domain" description="GTP cyclohydrolase II" evidence="10">
    <location>
        <begin position="268"/>
        <end position="434"/>
    </location>
</feature>
<comment type="pathway">
    <text evidence="1">Cofactor biosynthesis; riboflavin biosynthesis.</text>
</comment>
<dbReference type="VEuPathDB" id="FungiDB:MSYG_0230"/>
<dbReference type="Proteomes" id="UP000186303">
    <property type="component" value="Chromosome 1"/>
</dbReference>
<dbReference type="OMA" id="DFFPGVM"/>
<feature type="region of interest" description="Disordered" evidence="9">
    <location>
        <begin position="116"/>
        <end position="164"/>
    </location>
</feature>
<evidence type="ECO:0000259" key="10">
    <source>
        <dbReference type="Pfam" id="PF00925"/>
    </source>
</evidence>
<dbReference type="InterPro" id="IPR036144">
    <property type="entry name" value="RibA-like_sf"/>
</dbReference>
<dbReference type="GO" id="GO:0003935">
    <property type="term" value="F:GTP cyclohydrolase II activity"/>
    <property type="evidence" value="ECO:0007669"/>
    <property type="project" value="UniProtKB-EC"/>
</dbReference>
<dbReference type="PANTHER" id="PTHR21327:SF29">
    <property type="entry name" value="GTP CYCLOHYDROLASE-2"/>
    <property type="match status" value="1"/>
</dbReference>
<gene>
    <name evidence="11" type="ORF">MSYG_0230</name>
</gene>
<dbReference type="CDD" id="cd00641">
    <property type="entry name" value="GTP_cyclohydro2"/>
    <property type="match status" value="1"/>
</dbReference>
<organism evidence="11 12">
    <name type="scientific">Malassezia sympodialis (strain ATCC 42132)</name>
    <name type="common">Atopic eczema-associated yeast</name>
    <dbReference type="NCBI Taxonomy" id="1230383"/>
    <lineage>
        <taxon>Eukaryota</taxon>
        <taxon>Fungi</taxon>
        <taxon>Dikarya</taxon>
        <taxon>Basidiomycota</taxon>
        <taxon>Ustilaginomycotina</taxon>
        <taxon>Malasseziomycetes</taxon>
        <taxon>Malasseziales</taxon>
        <taxon>Malasseziaceae</taxon>
        <taxon>Malassezia</taxon>
    </lineage>
</organism>
<dbReference type="Gene3D" id="3.40.50.10990">
    <property type="entry name" value="GTP cyclohydrolase II"/>
    <property type="match status" value="1"/>
</dbReference>
<evidence type="ECO:0000313" key="12">
    <source>
        <dbReference type="Proteomes" id="UP000186303"/>
    </source>
</evidence>
<dbReference type="GO" id="GO:0005525">
    <property type="term" value="F:GTP binding"/>
    <property type="evidence" value="ECO:0007669"/>
    <property type="project" value="UniProtKB-KW"/>
</dbReference>
<evidence type="ECO:0000256" key="9">
    <source>
        <dbReference type="SAM" id="MobiDB-lite"/>
    </source>
</evidence>
<feature type="compositionally biased region" description="Low complexity" evidence="9">
    <location>
        <begin position="148"/>
        <end position="164"/>
    </location>
</feature>
<keyword evidence="5" id="KW-0547">Nucleotide-binding</keyword>
<dbReference type="NCBIfam" id="NF001591">
    <property type="entry name" value="PRK00393.1"/>
    <property type="match status" value="1"/>
</dbReference>
<dbReference type="SUPFAM" id="SSF142695">
    <property type="entry name" value="RibA-like"/>
    <property type="match status" value="2"/>
</dbReference>
<evidence type="ECO:0000256" key="3">
    <source>
        <dbReference type="ARBA" id="ARBA00012762"/>
    </source>
</evidence>
<comment type="catalytic activity">
    <reaction evidence="8">
        <text>GTP + 4 H2O = 2,5-diamino-6-hydroxy-4-(5-phosphoribosylamino)-pyrimidine + formate + 2 phosphate + 3 H(+)</text>
        <dbReference type="Rhea" id="RHEA:23704"/>
        <dbReference type="ChEBI" id="CHEBI:15377"/>
        <dbReference type="ChEBI" id="CHEBI:15378"/>
        <dbReference type="ChEBI" id="CHEBI:15740"/>
        <dbReference type="ChEBI" id="CHEBI:37565"/>
        <dbReference type="ChEBI" id="CHEBI:43474"/>
        <dbReference type="ChEBI" id="CHEBI:58614"/>
        <dbReference type="EC" id="3.5.4.25"/>
    </reaction>
</comment>
<evidence type="ECO:0000256" key="7">
    <source>
        <dbReference type="ARBA" id="ARBA00023134"/>
    </source>
</evidence>
<evidence type="ECO:0000256" key="6">
    <source>
        <dbReference type="ARBA" id="ARBA00022801"/>
    </source>
</evidence>
<sequence>MGAMFGDTYHHRVEPSDLDMLDMLTSLPAPAPPLKSDAVPHHRALDTVAALRRPPIDPIVLAASLSSGPQVTRHHFHHTFADPQSARMSGHSQQMPVSERLRQTRMAAVPTARNAVEDEHEHHAIMHSKQAPRSVRLQREKEERARALAEPTATAAPALSEAPAVASSTVSRRESMQSTKPPVPLEVRCCARTRVPTPHGEVFCHLYRNNHDNKEHMALVIDPAQNNAAIQAQQQQGLLRRARPIRSRTLDAVWSENETTMERLVRGAYVDRLSETHQVASVPEQFATFDGDDPDTPAPLVRIHSECYTGETIGSQRCDCGEQLDEALRLIGTSTSQAADGKTVAPRGVVVYMRQEGRGIGLLDKLMAYNLQDMGHDTVSANVLLGHLPDARRYDISCAILRDLGINSCRLLTNNPEKMQAMEDEGIQVTERVPMVPRMWRYHEHTSTHQRRSGSVATRLLQGPRRSRPNSVISQALDGSAEHGMLVDDSDEAWDDDDAEDSDESAHSFHSYTLRNNGATLIGGSVTRGNDLEKYLRTKIERMGHLLQEPSAATAPRP</sequence>
<dbReference type="InterPro" id="IPR032677">
    <property type="entry name" value="GTP_cyclohydro_II"/>
</dbReference>
<evidence type="ECO:0000256" key="8">
    <source>
        <dbReference type="ARBA" id="ARBA00049295"/>
    </source>
</evidence>
<keyword evidence="6 11" id="KW-0378">Hydrolase</keyword>
<evidence type="ECO:0000256" key="4">
    <source>
        <dbReference type="ARBA" id="ARBA00022619"/>
    </source>
</evidence>
<dbReference type="AlphaFoldDB" id="A0A1M8A0D8"/>
<reference evidence="12" key="1">
    <citation type="journal article" date="2017" name="Nucleic Acids Res.">
        <title>Proteogenomics produces comprehensive and highly accurate protein-coding gene annotation in a complete genome assembly of Malassezia sympodialis.</title>
        <authorList>
            <person name="Zhu Y."/>
            <person name="Engstroem P.G."/>
            <person name="Tellgren-Roth C."/>
            <person name="Baudo C.D."/>
            <person name="Kennell J.C."/>
            <person name="Sun S."/>
            <person name="Billmyre R.B."/>
            <person name="Schroeder M.S."/>
            <person name="Andersson A."/>
            <person name="Holm T."/>
            <person name="Sigurgeirsson B."/>
            <person name="Wu G."/>
            <person name="Sankaranarayanan S.R."/>
            <person name="Siddharthan R."/>
            <person name="Sanyal K."/>
            <person name="Lundeberg J."/>
            <person name="Nystedt B."/>
            <person name="Boekhout T."/>
            <person name="Dawson T.L. Jr."/>
            <person name="Heitman J."/>
            <person name="Scheynius A."/>
            <person name="Lehtioe J."/>
        </authorList>
    </citation>
    <scope>NUCLEOTIDE SEQUENCE [LARGE SCALE GENOMIC DNA]</scope>
    <source>
        <strain evidence="12">ATCC 42132</strain>
    </source>
</reference>
<protein>
    <recommendedName>
        <fullName evidence="3">GTP cyclohydrolase II</fullName>
        <ecNumber evidence="3">3.5.4.25</ecNumber>
    </recommendedName>
</protein>
<dbReference type="InterPro" id="IPR000926">
    <property type="entry name" value="RibA"/>
</dbReference>
<dbReference type="EC" id="3.5.4.25" evidence="3"/>
<feature type="region of interest" description="Disordered" evidence="9">
    <location>
        <begin position="444"/>
        <end position="484"/>
    </location>
</feature>
<keyword evidence="4" id="KW-0686">Riboflavin biosynthesis</keyword>
<dbReference type="OrthoDB" id="5569761at2759"/>
<keyword evidence="12" id="KW-1185">Reference proteome</keyword>
<name>A0A1M8A0D8_MALS4</name>
<proteinExistence type="inferred from homology"/>
<keyword evidence="7" id="KW-0342">GTP-binding</keyword>
<evidence type="ECO:0000313" key="11">
    <source>
        <dbReference type="EMBL" id="SHO75896.1"/>
    </source>
</evidence>
<accession>A0A1M8A0D8</accession>
<dbReference type="GO" id="GO:0009231">
    <property type="term" value="P:riboflavin biosynthetic process"/>
    <property type="evidence" value="ECO:0007669"/>
    <property type="project" value="UniProtKB-KW"/>
</dbReference>
<feature type="compositionally biased region" description="Acidic residues" evidence="9">
    <location>
        <begin position="491"/>
        <end position="503"/>
    </location>
</feature>
<evidence type="ECO:0000256" key="2">
    <source>
        <dbReference type="ARBA" id="ARBA00008131"/>
    </source>
</evidence>
<dbReference type="EMBL" id="LT671821">
    <property type="protein sequence ID" value="SHO75896.1"/>
    <property type="molecule type" value="Genomic_DNA"/>
</dbReference>
<feature type="region of interest" description="Disordered" evidence="9">
    <location>
        <begin position="491"/>
        <end position="510"/>
    </location>
</feature>
<evidence type="ECO:0000256" key="1">
    <source>
        <dbReference type="ARBA" id="ARBA00005104"/>
    </source>
</evidence>
<evidence type="ECO:0000256" key="5">
    <source>
        <dbReference type="ARBA" id="ARBA00022741"/>
    </source>
</evidence>
<feature type="compositionally biased region" description="Basic and acidic residues" evidence="9">
    <location>
        <begin position="137"/>
        <end position="147"/>
    </location>
</feature>
<dbReference type="PANTHER" id="PTHR21327">
    <property type="entry name" value="GTP CYCLOHYDROLASE II-RELATED"/>
    <property type="match status" value="1"/>
</dbReference>